<reference evidence="1" key="1">
    <citation type="submission" date="2023-04" db="EMBL/GenBank/DDBJ databases">
        <title>A chromosome-level genome assembly of the parasitoid wasp Eretmocerus hayati.</title>
        <authorList>
            <person name="Zhong Y."/>
            <person name="Liu S."/>
            <person name="Liu Y."/>
        </authorList>
    </citation>
    <scope>NUCLEOTIDE SEQUENCE</scope>
    <source>
        <strain evidence="1">ZJU_SS_LIU_2023</strain>
    </source>
</reference>
<name>A0ACC2P6B8_9HYME</name>
<comment type="caution">
    <text evidence="1">The sequence shown here is derived from an EMBL/GenBank/DDBJ whole genome shotgun (WGS) entry which is preliminary data.</text>
</comment>
<proteinExistence type="predicted"/>
<dbReference type="Proteomes" id="UP001239111">
    <property type="component" value="Chromosome 2"/>
</dbReference>
<evidence type="ECO:0000313" key="1">
    <source>
        <dbReference type="EMBL" id="KAJ8678981.1"/>
    </source>
</evidence>
<keyword evidence="2" id="KW-1185">Reference proteome</keyword>
<evidence type="ECO:0000313" key="2">
    <source>
        <dbReference type="Proteomes" id="UP001239111"/>
    </source>
</evidence>
<organism evidence="1 2">
    <name type="scientific">Eretmocerus hayati</name>
    <dbReference type="NCBI Taxonomy" id="131215"/>
    <lineage>
        <taxon>Eukaryota</taxon>
        <taxon>Metazoa</taxon>
        <taxon>Ecdysozoa</taxon>
        <taxon>Arthropoda</taxon>
        <taxon>Hexapoda</taxon>
        <taxon>Insecta</taxon>
        <taxon>Pterygota</taxon>
        <taxon>Neoptera</taxon>
        <taxon>Endopterygota</taxon>
        <taxon>Hymenoptera</taxon>
        <taxon>Apocrita</taxon>
        <taxon>Proctotrupomorpha</taxon>
        <taxon>Chalcidoidea</taxon>
        <taxon>Aphelinidae</taxon>
        <taxon>Aphelininae</taxon>
        <taxon>Eretmocerus</taxon>
    </lineage>
</organism>
<sequence length="144" mass="16358">MIKQLIESSQQTWDKQISEILFAHDTAPSDSTGFSPAHLNHGRGLFTPGSLSQEVRGSRTGAKNKFKRMHEALELSKANIVRSFTKQRFHHNLRCREWEPKIRELVLKKLNTLSNEAKHYNAALDKKADGPTESGRNLCPSYLT</sequence>
<dbReference type="EMBL" id="CM056742">
    <property type="protein sequence ID" value="KAJ8678981.1"/>
    <property type="molecule type" value="Genomic_DNA"/>
</dbReference>
<accession>A0ACC2P6B8</accession>
<protein>
    <submittedName>
        <fullName evidence="1">Uncharacterized protein</fullName>
    </submittedName>
</protein>
<gene>
    <name evidence="1" type="ORF">QAD02_014768</name>
</gene>